<evidence type="ECO:0000256" key="11">
    <source>
        <dbReference type="ARBA" id="ARBA00023316"/>
    </source>
</evidence>
<dbReference type="GO" id="GO:0004338">
    <property type="term" value="F:glucan exo-1,3-beta-glucosidase activity"/>
    <property type="evidence" value="ECO:0007669"/>
    <property type="project" value="UniProtKB-EC"/>
</dbReference>
<evidence type="ECO:0000256" key="8">
    <source>
        <dbReference type="ARBA" id="ARBA00023136"/>
    </source>
</evidence>
<keyword evidence="9" id="KW-0325">Glycoprotein</keyword>
<dbReference type="SUPFAM" id="SSF51445">
    <property type="entry name" value="(Trans)glycosidases"/>
    <property type="match status" value="1"/>
</dbReference>
<dbReference type="Gene3D" id="3.20.20.80">
    <property type="entry name" value="Glycosidases"/>
    <property type="match status" value="1"/>
</dbReference>
<dbReference type="PANTHER" id="PTHR31297">
    <property type="entry name" value="GLUCAN ENDO-1,6-BETA-GLUCOSIDASE B"/>
    <property type="match status" value="1"/>
</dbReference>
<evidence type="ECO:0000256" key="7">
    <source>
        <dbReference type="ARBA" id="ARBA00022989"/>
    </source>
</evidence>
<feature type="region of interest" description="Disordered" evidence="16">
    <location>
        <begin position="1"/>
        <end position="291"/>
    </location>
</feature>
<dbReference type="GO" id="GO:0005886">
    <property type="term" value="C:plasma membrane"/>
    <property type="evidence" value="ECO:0007669"/>
    <property type="project" value="UniProtKB-SubCell"/>
</dbReference>
<keyword evidence="20" id="KW-1185">Reference proteome</keyword>
<feature type="region of interest" description="Disordered" evidence="16">
    <location>
        <begin position="377"/>
        <end position="408"/>
    </location>
</feature>
<dbReference type="InterPro" id="IPR017853">
    <property type="entry name" value="GH"/>
</dbReference>
<evidence type="ECO:0000256" key="4">
    <source>
        <dbReference type="ARBA" id="ARBA00022692"/>
    </source>
</evidence>
<feature type="compositionally biased region" description="Low complexity" evidence="16">
    <location>
        <begin position="252"/>
        <end position="264"/>
    </location>
</feature>
<feature type="compositionally biased region" description="Basic residues" evidence="16">
    <location>
        <begin position="208"/>
        <end position="224"/>
    </location>
</feature>
<organism evidence="19 20">
    <name type="scientific">Ceratocystis fimbriata CBS 114723</name>
    <dbReference type="NCBI Taxonomy" id="1035309"/>
    <lineage>
        <taxon>Eukaryota</taxon>
        <taxon>Fungi</taxon>
        <taxon>Dikarya</taxon>
        <taxon>Ascomycota</taxon>
        <taxon>Pezizomycotina</taxon>
        <taxon>Sordariomycetes</taxon>
        <taxon>Hypocreomycetidae</taxon>
        <taxon>Microascales</taxon>
        <taxon>Ceratocystidaceae</taxon>
        <taxon>Ceratocystis</taxon>
    </lineage>
</organism>
<evidence type="ECO:0000313" key="19">
    <source>
        <dbReference type="EMBL" id="PHH51557.1"/>
    </source>
</evidence>
<keyword evidence="8 17" id="KW-0472">Membrane</keyword>
<keyword evidence="4 17" id="KW-0812">Transmembrane</keyword>
<feature type="compositionally biased region" description="Basic and acidic residues" evidence="16">
    <location>
        <begin position="45"/>
        <end position="90"/>
    </location>
</feature>
<evidence type="ECO:0000256" key="15">
    <source>
        <dbReference type="ARBA" id="ARBA00041260"/>
    </source>
</evidence>
<evidence type="ECO:0000256" key="9">
    <source>
        <dbReference type="ARBA" id="ARBA00023180"/>
    </source>
</evidence>
<dbReference type="Pfam" id="PF00150">
    <property type="entry name" value="Cellulase"/>
    <property type="match status" value="1"/>
</dbReference>
<comment type="function">
    <text evidence="13">Glucosidase involved in the degradation of cellulosic biomass. Active on lichenan.</text>
</comment>
<feature type="transmembrane region" description="Helical" evidence="17">
    <location>
        <begin position="351"/>
        <end position="372"/>
    </location>
</feature>
<feature type="compositionally biased region" description="Basic and acidic residues" evidence="16">
    <location>
        <begin position="11"/>
        <end position="38"/>
    </location>
</feature>
<feature type="compositionally biased region" description="Low complexity" evidence="16">
    <location>
        <begin position="377"/>
        <end position="393"/>
    </location>
</feature>
<dbReference type="EMBL" id="APWK03000090">
    <property type="protein sequence ID" value="PHH51557.1"/>
    <property type="molecule type" value="Genomic_DNA"/>
</dbReference>
<accession>A0A2C5WZV9</accession>
<dbReference type="AlphaFoldDB" id="A0A2C5WZV9"/>
<reference evidence="19 20" key="1">
    <citation type="journal article" date="2013" name="Fungal Biol.">
        <title>Analysis of microsatellite markers in the genome of the plant pathogen Ceratocystis fimbriata.</title>
        <authorList>
            <person name="Simpson M.C."/>
            <person name="Wilken P.M."/>
            <person name="Coetzee M.P."/>
            <person name="Wingfield M.J."/>
            <person name="Wingfield B.D."/>
        </authorList>
    </citation>
    <scope>NUCLEOTIDE SEQUENCE [LARGE SCALE GENOMIC DNA]</scope>
    <source>
        <strain evidence="19 20">CBS 114723</strain>
    </source>
</reference>
<dbReference type="InterPro" id="IPR050386">
    <property type="entry name" value="Glycosyl_hydrolase_5"/>
</dbReference>
<evidence type="ECO:0000259" key="18">
    <source>
        <dbReference type="Pfam" id="PF00150"/>
    </source>
</evidence>
<dbReference type="GO" id="GO:0071555">
    <property type="term" value="P:cell wall organization"/>
    <property type="evidence" value="ECO:0007669"/>
    <property type="project" value="UniProtKB-KW"/>
</dbReference>
<evidence type="ECO:0000256" key="17">
    <source>
        <dbReference type="SAM" id="Phobius"/>
    </source>
</evidence>
<comment type="caution">
    <text evidence="19">The sequence shown here is derived from an EMBL/GenBank/DDBJ whole genome shotgun (WGS) entry which is preliminary data.</text>
</comment>
<gene>
    <name evidence="19" type="primary">exgD_0</name>
    <name evidence="19" type="ORF">CFIMG_003376RA</name>
</gene>
<evidence type="ECO:0000256" key="10">
    <source>
        <dbReference type="ARBA" id="ARBA00023295"/>
    </source>
</evidence>
<keyword evidence="3" id="KW-1003">Cell membrane</keyword>
<dbReference type="Proteomes" id="UP000222788">
    <property type="component" value="Unassembled WGS sequence"/>
</dbReference>
<dbReference type="GO" id="GO:0005576">
    <property type="term" value="C:extracellular region"/>
    <property type="evidence" value="ECO:0007669"/>
    <property type="project" value="TreeGrafter"/>
</dbReference>
<reference evidence="19 20" key="2">
    <citation type="journal article" date="2013" name="IMA Fungus">
        <title>IMA Genome-F 1: Ceratocystis fimbriata: Draft nuclear genome sequence for the plant pathogen, Ceratocystis fimbriata.</title>
        <authorList>
            <person name="Wilken P.M."/>
            <person name="Steenkamp E.T."/>
            <person name="Wingfield M.J."/>
            <person name="de Beer Z.W."/>
            <person name="Wingfield B.D."/>
        </authorList>
    </citation>
    <scope>NUCLEOTIDE SEQUENCE [LARGE SCALE GENOMIC DNA]</scope>
    <source>
        <strain evidence="19 20">CBS 114723</strain>
    </source>
</reference>
<sequence length="878" mass="99751">MAGRDGRRHRERGDDSEREALRSRRDASRYRSRTRDTDQDASDSEQDRRRDRERQARREDRQQTRERRDRTRDSESRRPPRTSESRDAERRRPRASQSRDPEHRRDRTRDSGERTRQPRELREHTAEPRERSRRDRTRHSQDHRRDSRDRTRVRELSEREFERTRERAVQDRERLRKASRPVAALELDTESEDELAAANAAAETRGLNRTRRQSRHPPRPRRRSPSAPAPAPISDNENGSELLPSKALAVTSRGAGERPAGASRSRSRRRQVSQPLLGDIGLNGSPNSRTGIKRRVVSGAYMEEGNASELMRGGASPAYSKYSPKVYSVEKVRPKRRCFRFEKSWFTRKRLIIIGIVSAVLLIIIIVVAVVVSNNNNGNSSSSSNRPSSSTNSQGRSQVPTAEKNTDMDPWSWYDTTDFNMTYTNVMVGDLPIIGLYSDWDDSAQANSKVPALDKEWGSYSTRPARGVNLGGWLSLEPFITPSLFSYSSANGIIDEYTLTSKLGGSAKGTLEKHYATFITESDFKAIADAGLDHVRIPFSYWAIEVYDDEPYLHRTSWRYLLRGLEWARKYGLRVNLDVHGLPGSQNGWNHSGRQGAINWLNGTNGATNAQRSLDIHDRLSKFFAQDRYKNLIAFYGLANEPRMTALSASAVVNWTEAAYKIVQGNGIQAPLVFGDGFMGLENWKGVMTGYGDSLILDVHQYVIFDENLIVFTHTDKIKYACNTWTSQAQKSSDTSTGFGPTMFAEWSQADTDCARHLTNVGWGNRWEGTYDTGVESTSTLSPSCPAKDSSCRCTKANADASDWNSAYKDFLKDFAEAQMHSFERGRGWWYWTWKTESAPQWSYQAGLAAGVLPAKAYERDFDCSNLPTSYPGLDENY</sequence>
<comment type="catalytic activity">
    <reaction evidence="12">
        <text>Successive hydrolysis of beta-D-glucose units from the non-reducing ends of (1-&gt;3)-beta-D-glucans, releasing alpha-glucose.</text>
        <dbReference type="EC" id="3.2.1.58"/>
    </reaction>
</comment>
<keyword evidence="6" id="KW-0735">Signal-anchor</keyword>
<dbReference type="GO" id="GO:0009986">
    <property type="term" value="C:cell surface"/>
    <property type="evidence" value="ECO:0007669"/>
    <property type="project" value="TreeGrafter"/>
</dbReference>
<comment type="subcellular location">
    <subcellularLocation>
        <location evidence="1">Cell membrane</location>
        <topology evidence="1">Single-pass type II membrane protein</topology>
    </subcellularLocation>
</comment>
<evidence type="ECO:0000256" key="13">
    <source>
        <dbReference type="ARBA" id="ARBA00037126"/>
    </source>
</evidence>
<feature type="domain" description="Glycoside hydrolase family 5" evidence="18">
    <location>
        <begin position="515"/>
        <end position="716"/>
    </location>
</feature>
<proteinExistence type="inferred from homology"/>
<keyword evidence="10" id="KW-0326">Glycosidase</keyword>
<evidence type="ECO:0000313" key="20">
    <source>
        <dbReference type="Proteomes" id="UP000222788"/>
    </source>
</evidence>
<protein>
    <recommendedName>
        <fullName evidence="14">glucan 1,3-beta-glucosidase</fullName>
        <ecNumber evidence="14">3.2.1.58</ecNumber>
    </recommendedName>
    <alternativeName>
        <fullName evidence="15">Exo-1,3-beta-glucanase D</fullName>
    </alternativeName>
</protein>
<evidence type="ECO:0000256" key="2">
    <source>
        <dbReference type="ARBA" id="ARBA00005641"/>
    </source>
</evidence>
<evidence type="ECO:0000256" key="1">
    <source>
        <dbReference type="ARBA" id="ARBA00004401"/>
    </source>
</evidence>
<dbReference type="EC" id="3.2.1.58" evidence="14"/>
<keyword evidence="7 17" id="KW-1133">Transmembrane helix</keyword>
<evidence type="ECO:0000256" key="5">
    <source>
        <dbReference type="ARBA" id="ARBA00022801"/>
    </source>
</evidence>
<evidence type="ECO:0000256" key="14">
    <source>
        <dbReference type="ARBA" id="ARBA00038929"/>
    </source>
</evidence>
<dbReference type="FunFam" id="3.20.20.80:FF:000033">
    <property type="entry name" value="Glucan 1,3-beta-glucosidase A"/>
    <property type="match status" value="1"/>
</dbReference>
<keyword evidence="5" id="KW-0378">Hydrolase</keyword>
<dbReference type="GO" id="GO:0009251">
    <property type="term" value="P:glucan catabolic process"/>
    <property type="evidence" value="ECO:0007669"/>
    <property type="project" value="TreeGrafter"/>
</dbReference>
<name>A0A2C5WZV9_9PEZI</name>
<feature type="compositionally biased region" description="Basic and acidic residues" evidence="16">
    <location>
        <begin position="97"/>
        <end position="176"/>
    </location>
</feature>
<dbReference type="OrthoDB" id="62120at2759"/>
<dbReference type="STRING" id="1035309.A0A2C5WZV9"/>
<evidence type="ECO:0000256" key="16">
    <source>
        <dbReference type="SAM" id="MobiDB-lite"/>
    </source>
</evidence>
<keyword evidence="11" id="KW-0961">Cell wall biogenesis/degradation</keyword>
<evidence type="ECO:0000256" key="3">
    <source>
        <dbReference type="ARBA" id="ARBA00022475"/>
    </source>
</evidence>
<evidence type="ECO:0000256" key="6">
    <source>
        <dbReference type="ARBA" id="ARBA00022968"/>
    </source>
</evidence>
<dbReference type="PANTHER" id="PTHR31297:SF34">
    <property type="entry name" value="GLUCAN 1,3-BETA-GLUCOSIDASE 2"/>
    <property type="match status" value="1"/>
</dbReference>
<feature type="compositionally biased region" description="Basic residues" evidence="16">
    <location>
        <begin position="1"/>
        <end position="10"/>
    </location>
</feature>
<comment type="similarity">
    <text evidence="2">Belongs to the glycosyl hydrolase 5 (cellulase A) family.</text>
</comment>
<evidence type="ECO:0000256" key="12">
    <source>
        <dbReference type="ARBA" id="ARBA00036824"/>
    </source>
</evidence>
<dbReference type="InterPro" id="IPR001547">
    <property type="entry name" value="Glyco_hydro_5"/>
</dbReference>